<feature type="non-terminal residue" evidence="1">
    <location>
        <position position="31"/>
    </location>
</feature>
<evidence type="ECO:0000313" key="1">
    <source>
        <dbReference type="EMBL" id="SVC62041.1"/>
    </source>
</evidence>
<protein>
    <submittedName>
        <fullName evidence="1">Uncharacterized protein</fullName>
    </submittedName>
</protein>
<dbReference type="AlphaFoldDB" id="A0A382NR51"/>
<name>A0A382NR51_9ZZZZ</name>
<gene>
    <name evidence="1" type="ORF">METZ01_LOCUS314895</name>
</gene>
<organism evidence="1">
    <name type="scientific">marine metagenome</name>
    <dbReference type="NCBI Taxonomy" id="408172"/>
    <lineage>
        <taxon>unclassified sequences</taxon>
        <taxon>metagenomes</taxon>
        <taxon>ecological metagenomes</taxon>
    </lineage>
</organism>
<dbReference type="EMBL" id="UINC01101324">
    <property type="protein sequence ID" value="SVC62041.1"/>
    <property type="molecule type" value="Genomic_DNA"/>
</dbReference>
<proteinExistence type="predicted"/>
<accession>A0A382NR51</accession>
<reference evidence="1" key="1">
    <citation type="submission" date="2018-05" db="EMBL/GenBank/DDBJ databases">
        <authorList>
            <person name="Lanie J.A."/>
            <person name="Ng W.-L."/>
            <person name="Kazmierczak K.M."/>
            <person name="Andrzejewski T.M."/>
            <person name="Davidsen T.M."/>
            <person name="Wayne K.J."/>
            <person name="Tettelin H."/>
            <person name="Glass J.I."/>
            <person name="Rusch D."/>
            <person name="Podicherti R."/>
            <person name="Tsui H.-C.T."/>
            <person name="Winkler M.E."/>
        </authorList>
    </citation>
    <scope>NUCLEOTIDE SEQUENCE</scope>
</reference>
<sequence>MKYQQHLREYRAAISRQMTRRDALGKIGAGM</sequence>